<dbReference type="VEuPathDB" id="TriTrypDB:TCSYLVIO_010070"/>
<dbReference type="VEuPathDB" id="TriTrypDB:TcG_01217"/>
<dbReference type="VEuPathDB" id="TriTrypDB:C4B63_13g314"/>
<proteinExistence type="predicted"/>
<dbReference type="VEuPathDB" id="TriTrypDB:Tc_MARK_8612"/>
<evidence type="ECO:0000313" key="2">
    <source>
        <dbReference type="Proteomes" id="UP000246078"/>
    </source>
</evidence>
<dbReference type="AlphaFoldDB" id="A0A2V2XGW8"/>
<dbReference type="VEuPathDB" id="TriTrypDB:TCDM_06109"/>
<dbReference type="VEuPathDB" id="TriTrypDB:ECC02_008061"/>
<organism evidence="1 2">
    <name type="scientific">Trypanosoma cruzi</name>
    <dbReference type="NCBI Taxonomy" id="5693"/>
    <lineage>
        <taxon>Eukaryota</taxon>
        <taxon>Discoba</taxon>
        <taxon>Euglenozoa</taxon>
        <taxon>Kinetoplastea</taxon>
        <taxon>Metakinetoplastina</taxon>
        <taxon>Trypanosomatida</taxon>
        <taxon>Trypanosomatidae</taxon>
        <taxon>Trypanosoma</taxon>
        <taxon>Schizotrypanum</taxon>
    </lineage>
</organism>
<dbReference type="OrthoDB" id="242821at2759"/>
<dbReference type="VEuPathDB" id="TriTrypDB:TcCLB.506567.20"/>
<sequence>MRSCQRLNVRRREIIVTFASFCLLLFILNSTYTVMDVALPPHYAVEKGLFPKRPPPYINSTTEKITENDVEEASPSTMVPQEAISDEAVRLHFFQEVLLKCSDKWAAAGGINYTLAEKVRRRRVASLLGGKESPNLSSWWSYDDVIRDTVNPGPCENPRKQTQEEIILTHVCDLVSTPPFNDEYDAACIHLAKLLLTAAVASHRKQPESNVTGPPAGWQIFIPLPRAAKRYFSWDRRKNMNFNTKKGKPVDFSNLYVWVQLDILVPYLDQRTIKFRSKLCFCLEVKWPPKCLARMAFIVKVPQWQFNKDPFAEVAAFAVDRKLGMRRVPPTFLFPIPLTILQVALNQRSQRYIHMPNFFVRGAETKTYEKWVQNDVFLFLKTHAERGSGGEVYTRRGGLEAWCSFQIKIPNVIPLLSSPLRVPYGRKKIPGWHRWFNPLYKEVVVPHASLAALSEQVMFDYILGNDDRSPNKNSFVFIGCQQWGCSGDSATCSKGNNNRSVNVFPTIVHLDHGLAFRRENASLGNNPLAKPKGRQTFCMFYKPLLWRLWSIEKQLTKRHANFISAVDWSPCAENVDVVNRKNLWTNFLMANISSIVCRAVGKKAFEASGKRIVRLLQSANECLSAYPLEVVFLP</sequence>
<dbReference type="VEuPathDB" id="TriTrypDB:TcBrA4_0004750"/>
<dbReference type="VEuPathDB" id="TriTrypDB:TcYC6_0079060"/>
<dbReference type="EMBL" id="PRFC01000007">
    <property type="protein sequence ID" value="PWV20076.1"/>
    <property type="molecule type" value="Genomic_DNA"/>
</dbReference>
<dbReference type="VEuPathDB" id="TriTrypDB:TcG_01216"/>
<protein>
    <submittedName>
        <fullName evidence="1">Uncharacterized protein</fullName>
    </submittedName>
</protein>
<gene>
    <name evidence="1" type="ORF">C3747_7g514</name>
</gene>
<dbReference type="Proteomes" id="UP000246078">
    <property type="component" value="Unassembled WGS sequence"/>
</dbReference>
<dbReference type="OMA" id="HASGRRM"/>
<dbReference type="VEuPathDB" id="TriTrypDB:C3747_7g514"/>
<dbReference type="VEuPathDB" id="TriTrypDB:TCDM_06108"/>
<evidence type="ECO:0000313" key="1">
    <source>
        <dbReference type="EMBL" id="PWV20076.1"/>
    </source>
</evidence>
<name>A0A2V2XGW8_TRYCR</name>
<dbReference type="VEuPathDB" id="TriTrypDB:BCY84_13345"/>
<dbReference type="VEuPathDB" id="TriTrypDB:TcCL_NonESM03400"/>
<comment type="caution">
    <text evidence="1">The sequence shown here is derived from an EMBL/GenBank/DDBJ whole genome shotgun (WGS) entry which is preliminary data.</text>
</comment>
<accession>A0A2V2XGW8</accession>
<dbReference type="VEuPathDB" id="TriTrypDB:TcCLB.507049.20"/>
<dbReference type="VEuPathDB" id="TriTrypDB:TcBrA4_0004740"/>
<reference evidence="1 2" key="1">
    <citation type="journal article" date="2018" name="Microb. Genom.">
        <title>Expanding an expanded genome: long-read sequencing of Trypanosoma cruzi.</title>
        <authorList>
            <person name="Berna L."/>
            <person name="Rodriguez M."/>
            <person name="Chiribao M.L."/>
            <person name="Parodi-Talice A."/>
            <person name="Pita S."/>
            <person name="Rijo G."/>
            <person name="Alvarez-Valin F."/>
            <person name="Robello C."/>
        </authorList>
    </citation>
    <scope>NUCLEOTIDE SEQUENCE [LARGE SCALE GENOMIC DNA]</scope>
    <source>
        <strain evidence="1 2">TCC</strain>
    </source>
</reference>